<evidence type="ECO:0000256" key="2">
    <source>
        <dbReference type="ARBA" id="ARBA00022723"/>
    </source>
</evidence>
<dbReference type="InterPro" id="IPR013087">
    <property type="entry name" value="Znf_C2H2_type"/>
</dbReference>
<dbReference type="Pfam" id="PF07776">
    <property type="entry name" value="zf-AD"/>
    <property type="match status" value="1"/>
</dbReference>
<reference evidence="15" key="1">
    <citation type="submission" date="2018-01" db="EMBL/GenBank/DDBJ databases">
        <authorList>
            <person name="Alioto T."/>
            <person name="Alioto T."/>
        </authorList>
    </citation>
    <scope>NUCLEOTIDE SEQUENCE [LARGE SCALE GENOMIC DNA]</scope>
</reference>
<dbReference type="InterPro" id="IPR050457">
    <property type="entry name" value="ZnFinger_BTB_dom_contain"/>
</dbReference>
<keyword evidence="9" id="KW-0539">Nucleus</keyword>
<dbReference type="SUPFAM" id="SSF57667">
    <property type="entry name" value="beta-beta-alpha zinc fingers"/>
    <property type="match status" value="3"/>
</dbReference>
<dbReference type="Pfam" id="PF12874">
    <property type="entry name" value="zf-met"/>
    <property type="match status" value="1"/>
</dbReference>
<dbReference type="STRING" id="7266.A0A3B0JPI4"/>
<keyword evidence="5 11" id="KW-0862">Zinc</keyword>
<feature type="binding site" evidence="11">
    <location>
        <position position="55"/>
    </location>
    <ligand>
        <name>Zn(2+)</name>
        <dbReference type="ChEBI" id="CHEBI:29105"/>
    </ligand>
</feature>
<feature type="domain" description="ZAD" evidence="13">
    <location>
        <begin position="4"/>
        <end position="79"/>
    </location>
</feature>
<dbReference type="FunFam" id="3.30.160.60:FF:002343">
    <property type="entry name" value="Zinc finger protein 33A"/>
    <property type="match status" value="2"/>
</dbReference>
<evidence type="ECO:0000256" key="8">
    <source>
        <dbReference type="ARBA" id="ARBA00023163"/>
    </source>
</evidence>
<comment type="subcellular location">
    <subcellularLocation>
        <location evidence="1">Nucleus</location>
    </subcellularLocation>
</comment>
<evidence type="ECO:0000259" key="13">
    <source>
        <dbReference type="PROSITE" id="PS51915"/>
    </source>
</evidence>
<dbReference type="PANTHER" id="PTHR46105:SF5">
    <property type="entry name" value="ZINC FINGER AND BTB DOMAIN-CONTAINING PROTEIN 44 ISOFORM X1"/>
    <property type="match status" value="1"/>
</dbReference>
<keyword evidence="8" id="KW-0804">Transcription</keyword>
<dbReference type="GO" id="GO:0005634">
    <property type="term" value="C:nucleus"/>
    <property type="evidence" value="ECO:0007669"/>
    <property type="project" value="UniProtKB-SubCell"/>
</dbReference>
<dbReference type="GO" id="GO:0000981">
    <property type="term" value="F:DNA-binding transcription factor activity, RNA polymerase II-specific"/>
    <property type="evidence" value="ECO:0007669"/>
    <property type="project" value="TreeGrafter"/>
</dbReference>
<feature type="domain" description="C2H2-type" evidence="12">
    <location>
        <begin position="277"/>
        <end position="304"/>
    </location>
</feature>
<dbReference type="FunFam" id="3.30.160.60:FF:000100">
    <property type="entry name" value="Zinc finger 45-like"/>
    <property type="match status" value="1"/>
</dbReference>
<evidence type="ECO:0000313" key="14">
    <source>
        <dbReference type="EMBL" id="SPP84045.1"/>
    </source>
</evidence>
<gene>
    <name evidence="14" type="ORF">DGUA_6G016553</name>
</gene>
<dbReference type="OMA" id="CCQSDLK"/>
<dbReference type="GO" id="GO:0000978">
    <property type="term" value="F:RNA polymerase II cis-regulatory region sequence-specific DNA binding"/>
    <property type="evidence" value="ECO:0007669"/>
    <property type="project" value="TreeGrafter"/>
</dbReference>
<keyword evidence="4 10" id="KW-0863">Zinc-finger</keyword>
<dbReference type="AlphaFoldDB" id="A0A3B0JPI4"/>
<evidence type="ECO:0000256" key="4">
    <source>
        <dbReference type="ARBA" id="ARBA00022771"/>
    </source>
</evidence>
<evidence type="ECO:0000256" key="7">
    <source>
        <dbReference type="ARBA" id="ARBA00023125"/>
    </source>
</evidence>
<evidence type="ECO:0000256" key="6">
    <source>
        <dbReference type="ARBA" id="ARBA00023015"/>
    </source>
</evidence>
<evidence type="ECO:0000256" key="11">
    <source>
        <dbReference type="PROSITE-ProRule" id="PRU01263"/>
    </source>
</evidence>
<evidence type="ECO:0000256" key="1">
    <source>
        <dbReference type="ARBA" id="ARBA00004123"/>
    </source>
</evidence>
<dbReference type="OrthoDB" id="427030at2759"/>
<proteinExistence type="predicted"/>
<accession>A0A3B0JPI4</accession>
<keyword evidence="3" id="KW-0677">Repeat</keyword>
<keyword evidence="7" id="KW-0238">DNA-binding</keyword>
<dbReference type="SUPFAM" id="SSF57716">
    <property type="entry name" value="Glucocorticoid receptor-like (DNA-binding domain)"/>
    <property type="match status" value="1"/>
</dbReference>
<evidence type="ECO:0000256" key="3">
    <source>
        <dbReference type="ARBA" id="ARBA00022737"/>
    </source>
</evidence>
<evidence type="ECO:0000259" key="12">
    <source>
        <dbReference type="PROSITE" id="PS50157"/>
    </source>
</evidence>
<dbReference type="PROSITE" id="PS50157">
    <property type="entry name" value="ZINC_FINGER_C2H2_2"/>
    <property type="match status" value="5"/>
</dbReference>
<evidence type="ECO:0000256" key="5">
    <source>
        <dbReference type="ARBA" id="ARBA00022833"/>
    </source>
</evidence>
<evidence type="ECO:0000256" key="9">
    <source>
        <dbReference type="ARBA" id="ARBA00023242"/>
    </source>
</evidence>
<feature type="domain" description="C2H2-type" evidence="12">
    <location>
        <begin position="249"/>
        <end position="276"/>
    </location>
</feature>
<feature type="binding site" evidence="11">
    <location>
        <position position="9"/>
    </location>
    <ligand>
        <name>Zn(2+)</name>
        <dbReference type="ChEBI" id="CHEBI:29105"/>
    </ligand>
</feature>
<dbReference type="EMBL" id="OUUW01000008">
    <property type="protein sequence ID" value="SPP84045.1"/>
    <property type="molecule type" value="Genomic_DNA"/>
</dbReference>
<name>A0A3B0JPI4_DROGU</name>
<keyword evidence="2 11" id="KW-0479">Metal-binding</keyword>
<dbReference type="PROSITE" id="PS00028">
    <property type="entry name" value="ZINC_FINGER_C2H2_1"/>
    <property type="match status" value="4"/>
</dbReference>
<keyword evidence="15" id="KW-1185">Reference proteome</keyword>
<dbReference type="PROSITE" id="PS51915">
    <property type="entry name" value="ZAD"/>
    <property type="match status" value="1"/>
</dbReference>
<sequence>MLINMCRTCGRRNLCDQSINLFEQANRKVVRHIFMIAGIRLRDLSNVPGFICHCCQSDLKMAMTFRKLCLKTQKRWQPKIVKDEDSSLSEMECQAQTEPLKGKIKNCSKVSTFMESDDEPKEPEEPFIIMLEEQPTSNIFECEQIDEEEANNLDLDIVLKCEPEGSSSEAEQLTGDPILIKSSHKVKSEDEAYICELCGTHSHSKTVFERHMRKHTGERPYGCLECTAKFFTAAELRSHHRVHTGERPFACRYCERRYVSYMGRLKHERIHTNERPFVCAECGKAFTNSYILKNHMLVHTGERQFRCDLCERSFQRKTHLRTHFQSNTHQQNLVKQQQLDGVL</sequence>
<keyword evidence="6" id="KW-0805">Transcription regulation</keyword>
<feature type="domain" description="C2H2-type" evidence="12">
    <location>
        <begin position="305"/>
        <end position="329"/>
    </location>
</feature>
<protein>
    <submittedName>
        <fullName evidence="14">Blast:Zinc finger protein 793</fullName>
    </submittedName>
</protein>
<dbReference type="InterPro" id="IPR036236">
    <property type="entry name" value="Znf_C2H2_sf"/>
</dbReference>
<dbReference type="SMART" id="SM00355">
    <property type="entry name" value="ZnF_C2H2"/>
    <property type="match status" value="5"/>
</dbReference>
<feature type="domain" description="C2H2-type" evidence="12">
    <location>
        <begin position="193"/>
        <end position="220"/>
    </location>
</feature>
<dbReference type="Gene3D" id="3.30.160.60">
    <property type="entry name" value="Classic Zinc Finger"/>
    <property type="match status" value="5"/>
</dbReference>
<evidence type="ECO:0000313" key="15">
    <source>
        <dbReference type="Proteomes" id="UP000268350"/>
    </source>
</evidence>
<dbReference type="InterPro" id="IPR012934">
    <property type="entry name" value="Znf_AD"/>
</dbReference>
<evidence type="ECO:0000256" key="10">
    <source>
        <dbReference type="PROSITE-ProRule" id="PRU00042"/>
    </source>
</evidence>
<dbReference type="Proteomes" id="UP000268350">
    <property type="component" value="Unassembled WGS sequence"/>
</dbReference>
<dbReference type="Pfam" id="PF00096">
    <property type="entry name" value="zf-C2H2"/>
    <property type="match status" value="1"/>
</dbReference>
<organism evidence="14 15">
    <name type="scientific">Drosophila guanche</name>
    <name type="common">Fruit fly</name>
    <dbReference type="NCBI Taxonomy" id="7266"/>
    <lineage>
        <taxon>Eukaryota</taxon>
        <taxon>Metazoa</taxon>
        <taxon>Ecdysozoa</taxon>
        <taxon>Arthropoda</taxon>
        <taxon>Hexapoda</taxon>
        <taxon>Insecta</taxon>
        <taxon>Pterygota</taxon>
        <taxon>Neoptera</taxon>
        <taxon>Endopterygota</taxon>
        <taxon>Diptera</taxon>
        <taxon>Brachycera</taxon>
        <taxon>Muscomorpha</taxon>
        <taxon>Ephydroidea</taxon>
        <taxon>Drosophilidae</taxon>
        <taxon>Drosophila</taxon>
        <taxon>Sophophora</taxon>
    </lineage>
</organism>
<feature type="binding site" evidence="11">
    <location>
        <position position="52"/>
    </location>
    <ligand>
        <name>Zn(2+)</name>
        <dbReference type="ChEBI" id="CHEBI:29105"/>
    </ligand>
</feature>
<dbReference type="PANTHER" id="PTHR46105">
    <property type="entry name" value="AGAP004733-PA"/>
    <property type="match status" value="1"/>
</dbReference>
<feature type="domain" description="C2H2-type" evidence="12">
    <location>
        <begin position="221"/>
        <end position="248"/>
    </location>
</feature>
<dbReference type="SMART" id="SM00868">
    <property type="entry name" value="zf-AD"/>
    <property type="match status" value="1"/>
</dbReference>
<feature type="binding site" evidence="11">
    <location>
        <position position="6"/>
    </location>
    <ligand>
        <name>Zn(2+)</name>
        <dbReference type="ChEBI" id="CHEBI:29105"/>
    </ligand>
</feature>
<dbReference type="GO" id="GO:0008270">
    <property type="term" value="F:zinc ion binding"/>
    <property type="evidence" value="ECO:0007669"/>
    <property type="project" value="UniProtKB-UniRule"/>
</dbReference>